<feature type="domain" description="DUF642" evidence="7">
    <location>
        <begin position="312"/>
        <end position="478"/>
    </location>
</feature>
<dbReference type="InterPro" id="IPR006946">
    <property type="entry name" value="DGR2-like_dom"/>
</dbReference>
<keyword evidence="5" id="KW-0325">Glycoprotein</keyword>
<feature type="region of interest" description="Disordered" evidence="6">
    <location>
        <begin position="59"/>
        <end position="82"/>
    </location>
</feature>
<evidence type="ECO:0000256" key="5">
    <source>
        <dbReference type="ARBA" id="ARBA00023180"/>
    </source>
</evidence>
<feature type="domain" description="DUF642" evidence="7">
    <location>
        <begin position="170"/>
        <end position="287"/>
    </location>
</feature>
<protein>
    <recommendedName>
        <fullName evidence="7">DUF642 domain-containing protein</fullName>
    </recommendedName>
</protein>
<keyword evidence="9" id="KW-1185">Reference proteome</keyword>
<sequence>MATTFPCFLPSSILCSAASNHRKPSQPRRKSTSSSSANWWTPLFGWSSDLDYINNSGTNCEPAPNISEPAESETAPSRSRFPRGCFTEEKAKQLRRKTMETVTFHDVMYHSAIASRLASDISERRGKPRWRNMETRILEKRIPTNRESIVAGLLVLVCATCHVALSLTDGLLPNGNFELGPKPWQMNGTEVMGNNAIPYWETSGFVEYIKSGQKQGDMVLIVPEGSFAVRLGNDASVKQKVKVINGMFYSLAFSAARTCAQEEKLNVSVSPNSESNDWGMLPMQTMTQLVAQLLIQLDLRLCIPPKRTKANMLKNGNFEEGPYVFPNTSWGVIIPPNIEDDHSPLPGWMVESLKAVKYIDSEHFAVPEGKRAVELVAGKESAIAQVVKTTPGKVYDLAFAVGDANDSCEGSMMVEAFAGKVALQVPYESKGTGGFKRANLRFTAVTTHTRVRFLSTYYTMKSDNSGSLCGPVIDDVKLLGVRYPQRA</sequence>
<organism evidence="8 9">
    <name type="scientific">Nyssa sinensis</name>
    <dbReference type="NCBI Taxonomy" id="561372"/>
    <lineage>
        <taxon>Eukaryota</taxon>
        <taxon>Viridiplantae</taxon>
        <taxon>Streptophyta</taxon>
        <taxon>Embryophyta</taxon>
        <taxon>Tracheophyta</taxon>
        <taxon>Spermatophyta</taxon>
        <taxon>Magnoliopsida</taxon>
        <taxon>eudicotyledons</taxon>
        <taxon>Gunneridae</taxon>
        <taxon>Pentapetalae</taxon>
        <taxon>asterids</taxon>
        <taxon>Cornales</taxon>
        <taxon>Nyssaceae</taxon>
        <taxon>Nyssa</taxon>
    </lineage>
</organism>
<evidence type="ECO:0000313" key="9">
    <source>
        <dbReference type="Proteomes" id="UP000325577"/>
    </source>
</evidence>
<evidence type="ECO:0000256" key="2">
    <source>
        <dbReference type="ARBA" id="ARBA00022512"/>
    </source>
</evidence>
<accession>A0A5J5BCN6</accession>
<dbReference type="EMBL" id="CM018036">
    <property type="protein sequence ID" value="KAA8540458.1"/>
    <property type="molecule type" value="Genomic_DNA"/>
</dbReference>
<evidence type="ECO:0000256" key="3">
    <source>
        <dbReference type="ARBA" id="ARBA00022525"/>
    </source>
</evidence>
<evidence type="ECO:0000313" key="8">
    <source>
        <dbReference type="EMBL" id="KAA8540458.1"/>
    </source>
</evidence>
<comment type="subcellular location">
    <subcellularLocation>
        <location evidence="1">Secreted</location>
        <location evidence="1">Cell wall</location>
    </subcellularLocation>
</comment>
<keyword evidence="4" id="KW-0732">Signal</keyword>
<keyword evidence="3" id="KW-0964">Secreted</keyword>
<reference evidence="8 9" key="1">
    <citation type="submission" date="2019-09" db="EMBL/GenBank/DDBJ databases">
        <title>A chromosome-level genome assembly of the Chinese tupelo Nyssa sinensis.</title>
        <authorList>
            <person name="Yang X."/>
            <person name="Kang M."/>
            <person name="Yang Y."/>
            <person name="Xiong H."/>
            <person name="Wang M."/>
            <person name="Zhang Z."/>
            <person name="Wang Z."/>
            <person name="Wu H."/>
            <person name="Ma T."/>
            <person name="Liu J."/>
            <person name="Xi Z."/>
        </authorList>
    </citation>
    <scope>NUCLEOTIDE SEQUENCE [LARGE SCALE GENOMIC DNA]</scope>
    <source>
        <strain evidence="8">J267</strain>
        <tissue evidence="8">Leaf</tissue>
    </source>
</reference>
<name>A0A5J5BCN6_9ASTE</name>
<evidence type="ECO:0000259" key="7">
    <source>
        <dbReference type="Pfam" id="PF04862"/>
    </source>
</evidence>
<gene>
    <name evidence="8" type="ORF">F0562_024623</name>
</gene>
<evidence type="ECO:0000256" key="6">
    <source>
        <dbReference type="SAM" id="MobiDB-lite"/>
    </source>
</evidence>
<dbReference type="OrthoDB" id="1913905at2759"/>
<dbReference type="Proteomes" id="UP000325577">
    <property type="component" value="Linkage Group LG13"/>
</dbReference>
<dbReference type="PANTHER" id="PTHR31265:SF61">
    <property type="entry name" value="PROTEIN DUF642 L-GALACTONO-1,4-LACTONE-RESPONSIVE GENE 1"/>
    <property type="match status" value="1"/>
</dbReference>
<keyword evidence="2" id="KW-0134">Cell wall</keyword>
<dbReference type="AlphaFoldDB" id="A0A5J5BCN6"/>
<evidence type="ECO:0000256" key="4">
    <source>
        <dbReference type="ARBA" id="ARBA00022729"/>
    </source>
</evidence>
<proteinExistence type="predicted"/>
<dbReference type="Pfam" id="PF04862">
    <property type="entry name" value="DUF642"/>
    <property type="match status" value="2"/>
</dbReference>
<evidence type="ECO:0000256" key="1">
    <source>
        <dbReference type="ARBA" id="ARBA00004191"/>
    </source>
</evidence>
<dbReference type="PANTHER" id="PTHR31265">
    <property type="entry name" value="OS02G0527500 PROTEIN-RELATED"/>
    <property type="match status" value="1"/>
</dbReference>
<dbReference type="InterPro" id="IPR052437">
    <property type="entry name" value="Pectin_Meth_Modulator"/>
</dbReference>
<dbReference type="FunFam" id="2.60.120.260:FF:000031">
    <property type="entry name" value="DUF642 family protein"/>
    <property type="match status" value="1"/>
</dbReference>
<dbReference type="Gene3D" id="2.60.120.260">
    <property type="entry name" value="Galactose-binding domain-like"/>
    <property type="match status" value="1"/>
</dbReference>